<gene>
    <name evidence="5" type="primary">xseA</name>
    <name evidence="9" type="ORF">CKO40_00735</name>
</gene>
<dbReference type="CDD" id="cd04489">
    <property type="entry name" value="ExoVII_LU_OBF"/>
    <property type="match status" value="1"/>
</dbReference>
<dbReference type="GO" id="GO:0003676">
    <property type="term" value="F:nucleic acid binding"/>
    <property type="evidence" value="ECO:0007669"/>
    <property type="project" value="InterPro"/>
</dbReference>
<dbReference type="NCBIfam" id="TIGR00237">
    <property type="entry name" value="xseA"/>
    <property type="match status" value="1"/>
</dbReference>
<evidence type="ECO:0000256" key="6">
    <source>
        <dbReference type="RuleBase" id="RU004355"/>
    </source>
</evidence>
<dbReference type="GO" id="GO:0009318">
    <property type="term" value="C:exodeoxyribonuclease VII complex"/>
    <property type="evidence" value="ECO:0007669"/>
    <property type="project" value="UniProtKB-UniRule"/>
</dbReference>
<evidence type="ECO:0000256" key="5">
    <source>
        <dbReference type="HAMAP-Rule" id="MF_00378"/>
    </source>
</evidence>
<keyword evidence="10" id="KW-1185">Reference proteome</keyword>
<keyword evidence="4 5" id="KW-0269">Exonuclease</keyword>
<dbReference type="PANTHER" id="PTHR30008:SF0">
    <property type="entry name" value="EXODEOXYRIBONUCLEASE 7 LARGE SUBUNIT"/>
    <property type="match status" value="1"/>
</dbReference>
<dbReference type="GO" id="GO:0008855">
    <property type="term" value="F:exodeoxyribonuclease VII activity"/>
    <property type="evidence" value="ECO:0007669"/>
    <property type="project" value="UniProtKB-UniRule"/>
</dbReference>
<comment type="caution">
    <text evidence="9">The sequence shown here is derived from an EMBL/GenBank/DDBJ whole genome shotgun (WGS) entry which is preliminary data.</text>
</comment>
<dbReference type="PANTHER" id="PTHR30008">
    <property type="entry name" value="EXODEOXYRIBONUCLEASE 7 LARGE SUBUNIT"/>
    <property type="match status" value="1"/>
</dbReference>
<comment type="similarity">
    <text evidence="5 6">Belongs to the XseA family.</text>
</comment>
<dbReference type="Proteomes" id="UP001296776">
    <property type="component" value="Unassembled WGS sequence"/>
</dbReference>
<evidence type="ECO:0000259" key="8">
    <source>
        <dbReference type="Pfam" id="PF13742"/>
    </source>
</evidence>
<reference evidence="9" key="2">
    <citation type="journal article" date="2020" name="Microorganisms">
        <title>Osmotic Adaptation and Compatible Solute Biosynthesis of Phototrophic Bacteria as Revealed from Genome Analyses.</title>
        <authorList>
            <person name="Imhoff J.F."/>
            <person name="Rahn T."/>
            <person name="Kunzel S."/>
            <person name="Keller A."/>
            <person name="Neulinger S.C."/>
        </authorList>
    </citation>
    <scope>NUCLEOTIDE SEQUENCE</scope>
    <source>
        <strain evidence="9">DSM 11080</strain>
    </source>
</reference>
<comment type="catalytic activity">
    <reaction evidence="5 6">
        <text>Exonucleolytic cleavage in either 5'- to 3'- or 3'- to 5'-direction to yield nucleoside 5'-phosphates.</text>
        <dbReference type="EC" id="3.1.11.6"/>
    </reaction>
</comment>
<dbReference type="InterPro" id="IPR025824">
    <property type="entry name" value="OB-fold_nuc-bd_dom"/>
</dbReference>
<sequence length="464" mass="50413">MAVPASPPVIDFSRDLYSVSRLNAEVRAVLDGSFPLLWVQGELSNLSQPASGHLYFSLKDGASQVRCALFRSKRRLLTLKPSNGQQVLVRARVGLYEPRGDYQLIVEQMEAAGDGLLRRQLEQLKQRLADEGLFAESRKQSLPLYPRQVGLITSASGAALQDLLTVLARRFPLLPVLIYPAGVQGAQAAAGLIAAVELANRRRDCDVLIIARGGGSLEDLMPFNDEGLARAIAASQLPIVTGIGHEVDLSIADLVADQRGATPSAAAALVAPDAADARHRLGLLEIRLARTLRHRLSAASQRFLALRRHLQLLHPRARLEQWIQRVDELTRRLEQAVGRRLAAASQQLERSQQRLRTASPLGRLREQVGRVAWARERLAAAVTGSVMQRRHRVAALAAGLQARSPLSTLARGYALVTDAQSGELVRSQEQVPVGTRIAVRVQQGSFAAVVTDQKDAQGESEGGV</sequence>
<keyword evidence="1 5" id="KW-0963">Cytoplasm</keyword>
<protein>
    <recommendedName>
        <fullName evidence="5">Exodeoxyribonuclease 7 large subunit</fullName>
        <ecNumber evidence="5">3.1.11.6</ecNumber>
    </recommendedName>
    <alternativeName>
        <fullName evidence="5">Exodeoxyribonuclease VII large subunit</fullName>
        <shortName evidence="5">Exonuclease VII large subunit</shortName>
    </alternativeName>
</protein>
<evidence type="ECO:0000313" key="9">
    <source>
        <dbReference type="EMBL" id="MBK1703111.1"/>
    </source>
</evidence>
<dbReference type="EMBL" id="NRSJ01000001">
    <property type="protein sequence ID" value="MBK1703111.1"/>
    <property type="molecule type" value="Genomic_DNA"/>
</dbReference>
<reference evidence="9" key="1">
    <citation type="submission" date="2017-08" db="EMBL/GenBank/DDBJ databases">
        <authorList>
            <person name="Imhoff J.F."/>
            <person name="Rahn T."/>
            <person name="Kuenzel S."/>
            <person name="Neulinger S.C."/>
        </authorList>
    </citation>
    <scope>NUCLEOTIDE SEQUENCE</scope>
    <source>
        <strain evidence="9">DSM 11080</strain>
    </source>
</reference>
<dbReference type="InterPro" id="IPR020579">
    <property type="entry name" value="Exonuc_VII_lsu_C"/>
</dbReference>
<comment type="subcellular location">
    <subcellularLocation>
        <location evidence="5 6">Cytoplasm</location>
    </subcellularLocation>
</comment>
<proteinExistence type="inferred from homology"/>
<comment type="subunit">
    <text evidence="5">Heterooligomer composed of large and small subunits.</text>
</comment>
<keyword evidence="3 5" id="KW-0378">Hydrolase</keyword>
<dbReference type="GO" id="GO:0005737">
    <property type="term" value="C:cytoplasm"/>
    <property type="evidence" value="ECO:0007669"/>
    <property type="project" value="UniProtKB-SubCell"/>
</dbReference>
<evidence type="ECO:0000256" key="2">
    <source>
        <dbReference type="ARBA" id="ARBA00022722"/>
    </source>
</evidence>
<dbReference type="Pfam" id="PF13742">
    <property type="entry name" value="tRNA_anti_2"/>
    <property type="match status" value="1"/>
</dbReference>
<evidence type="ECO:0000256" key="1">
    <source>
        <dbReference type="ARBA" id="ARBA00022490"/>
    </source>
</evidence>
<keyword evidence="2 5" id="KW-0540">Nuclease</keyword>
<dbReference type="EC" id="3.1.11.6" evidence="5"/>
<comment type="function">
    <text evidence="5">Bidirectionally degrades single-stranded DNA into large acid-insoluble oligonucleotides, which are then degraded further into small acid-soluble oligonucleotides.</text>
</comment>
<feature type="domain" description="Exonuclease VII large subunit C-terminal" evidence="7">
    <location>
        <begin position="133"/>
        <end position="447"/>
    </location>
</feature>
<dbReference type="AlphaFoldDB" id="A0AAJ0U0I4"/>
<dbReference type="RefSeq" id="WP_200343783.1">
    <property type="nucleotide sequence ID" value="NZ_NRSJ01000001.1"/>
</dbReference>
<evidence type="ECO:0000259" key="7">
    <source>
        <dbReference type="Pfam" id="PF02601"/>
    </source>
</evidence>
<organism evidence="9 10">
    <name type="scientific">Halochromatium glycolicum</name>
    <dbReference type="NCBI Taxonomy" id="85075"/>
    <lineage>
        <taxon>Bacteria</taxon>
        <taxon>Pseudomonadati</taxon>
        <taxon>Pseudomonadota</taxon>
        <taxon>Gammaproteobacteria</taxon>
        <taxon>Chromatiales</taxon>
        <taxon>Chromatiaceae</taxon>
        <taxon>Halochromatium</taxon>
    </lineage>
</organism>
<dbReference type="Pfam" id="PF02601">
    <property type="entry name" value="Exonuc_VII_L"/>
    <property type="match status" value="1"/>
</dbReference>
<dbReference type="GO" id="GO:0006308">
    <property type="term" value="P:DNA catabolic process"/>
    <property type="evidence" value="ECO:0007669"/>
    <property type="project" value="UniProtKB-UniRule"/>
</dbReference>
<evidence type="ECO:0000256" key="3">
    <source>
        <dbReference type="ARBA" id="ARBA00022801"/>
    </source>
</evidence>
<dbReference type="InterPro" id="IPR003753">
    <property type="entry name" value="Exonuc_VII_L"/>
</dbReference>
<accession>A0AAJ0U0I4</accession>
<dbReference type="HAMAP" id="MF_00378">
    <property type="entry name" value="Exonuc_7_L"/>
    <property type="match status" value="1"/>
</dbReference>
<name>A0AAJ0U0I4_9GAMM</name>
<evidence type="ECO:0000256" key="4">
    <source>
        <dbReference type="ARBA" id="ARBA00022839"/>
    </source>
</evidence>
<evidence type="ECO:0000313" key="10">
    <source>
        <dbReference type="Proteomes" id="UP001296776"/>
    </source>
</evidence>
<feature type="domain" description="OB-fold nucleic acid binding" evidence="8">
    <location>
        <begin position="17"/>
        <end position="110"/>
    </location>
</feature>